<dbReference type="RefSeq" id="WP_048088638.1">
    <property type="nucleotide sequence ID" value="NZ_JMIY01000001.1"/>
</dbReference>
<evidence type="ECO:0000256" key="1">
    <source>
        <dbReference type="ARBA" id="ARBA00006700"/>
    </source>
</evidence>
<dbReference type="AlphaFoldDB" id="A0A062V2H5"/>
<dbReference type="OrthoDB" id="7751at2157"/>
<gene>
    <name evidence="6" type="primary">rpl23</name>
    <name evidence="7" type="ORF">ANME2D_00372</name>
</gene>
<dbReference type="SUPFAM" id="SSF54189">
    <property type="entry name" value="Ribosomal proteins S24e, L23 and L15e"/>
    <property type="match status" value="1"/>
</dbReference>
<dbReference type="InterPro" id="IPR019985">
    <property type="entry name" value="Ribosomal_uL23"/>
</dbReference>
<evidence type="ECO:0000313" key="8">
    <source>
        <dbReference type="Proteomes" id="UP000027153"/>
    </source>
</evidence>
<keyword evidence="2 6" id="KW-0699">rRNA-binding</keyword>
<dbReference type="FunFam" id="3.30.70.330:FF:000532">
    <property type="entry name" value="50S ribosomal protein L23"/>
    <property type="match status" value="1"/>
</dbReference>
<dbReference type="GO" id="GO:0005840">
    <property type="term" value="C:ribosome"/>
    <property type="evidence" value="ECO:0007669"/>
    <property type="project" value="UniProtKB-UniRule"/>
</dbReference>
<comment type="function">
    <text evidence="6">Binds to 23S rRNA. One of the proteins that surrounds the polypeptide exit tunnel on the outside of the ribosome.</text>
</comment>
<dbReference type="InterPro" id="IPR012678">
    <property type="entry name" value="Ribosomal_uL23/eL15/eS24_sf"/>
</dbReference>
<reference evidence="7 8" key="1">
    <citation type="journal article" date="2013" name="Nature">
        <title>Anaerobic oxidation of methane coupled to nitrate reduction in a novel archaeal lineage.</title>
        <authorList>
            <person name="Haroon M.F."/>
            <person name="Hu S."/>
            <person name="Shi Y."/>
            <person name="Imelfort M."/>
            <person name="Keller J."/>
            <person name="Hugenholtz P."/>
            <person name="Yuan Z."/>
            <person name="Tyson G.W."/>
        </authorList>
    </citation>
    <scope>NUCLEOTIDE SEQUENCE [LARGE SCALE GENOMIC DNA]</scope>
    <source>
        <strain evidence="7 8">ANME-2d</strain>
    </source>
</reference>
<dbReference type="InterPro" id="IPR012677">
    <property type="entry name" value="Nucleotide-bd_a/b_plait_sf"/>
</dbReference>
<comment type="similarity">
    <text evidence="1 6">Belongs to the universal ribosomal protein uL23 family.</text>
</comment>
<dbReference type="GO" id="GO:1990904">
    <property type="term" value="C:ribonucleoprotein complex"/>
    <property type="evidence" value="ECO:0007669"/>
    <property type="project" value="UniProtKB-KW"/>
</dbReference>
<keyword evidence="3 6" id="KW-0694">RNA-binding</keyword>
<dbReference type="Pfam" id="PF00276">
    <property type="entry name" value="Ribosomal_L23"/>
    <property type="match status" value="1"/>
</dbReference>
<evidence type="ECO:0000313" key="7">
    <source>
        <dbReference type="EMBL" id="KCZ73306.1"/>
    </source>
</evidence>
<evidence type="ECO:0000256" key="2">
    <source>
        <dbReference type="ARBA" id="ARBA00022730"/>
    </source>
</evidence>
<protein>
    <recommendedName>
        <fullName evidence="6">Large ribosomal subunit protein uL23</fullName>
    </recommendedName>
</protein>
<dbReference type="HAMAP" id="MF_01369_A">
    <property type="entry name" value="Ribosomal_uL23_A"/>
    <property type="match status" value="1"/>
</dbReference>
<dbReference type="GO" id="GO:0019843">
    <property type="term" value="F:rRNA binding"/>
    <property type="evidence" value="ECO:0007669"/>
    <property type="project" value="UniProtKB-UniRule"/>
</dbReference>
<dbReference type="GO" id="GO:0003735">
    <property type="term" value="F:structural constituent of ribosome"/>
    <property type="evidence" value="ECO:0007669"/>
    <property type="project" value="UniProtKB-UniRule"/>
</dbReference>
<keyword evidence="8" id="KW-1185">Reference proteome</keyword>
<name>A0A062V2H5_9EURY</name>
<dbReference type="PANTHER" id="PTHR11620">
    <property type="entry name" value="60S RIBOSOMAL PROTEIN L23A"/>
    <property type="match status" value="1"/>
</dbReference>
<proteinExistence type="inferred from homology"/>
<dbReference type="InterPro" id="IPR013025">
    <property type="entry name" value="Ribosomal_uL23-like"/>
</dbReference>
<dbReference type="GO" id="GO:0006412">
    <property type="term" value="P:translation"/>
    <property type="evidence" value="ECO:0007669"/>
    <property type="project" value="UniProtKB-UniRule"/>
</dbReference>
<sequence length="81" mass="9120">MILHPYVTEKATLQAEKNNVLQFIVGINDTKDTVKKEIEALYNVKVLYVNTMLTSKGKKKAMVVFKESNTATELASRLGIF</sequence>
<keyword evidence="5 6" id="KW-0687">Ribonucleoprotein</keyword>
<comment type="subunit">
    <text evidence="6">Part of the 50S ribosomal subunit. Contacts protein L29.</text>
</comment>
<dbReference type="Gene3D" id="3.30.70.330">
    <property type="match status" value="1"/>
</dbReference>
<accession>A0A062V2H5</accession>
<organism evidence="7 8">
    <name type="scientific">Candidatus Methanoperedens nitratireducens</name>
    <dbReference type="NCBI Taxonomy" id="1392998"/>
    <lineage>
        <taxon>Archaea</taxon>
        <taxon>Methanobacteriati</taxon>
        <taxon>Methanobacteriota</taxon>
        <taxon>Stenosarchaea group</taxon>
        <taxon>Methanomicrobia</taxon>
        <taxon>Methanosarcinales</taxon>
        <taxon>ANME-2 cluster</taxon>
        <taxon>Candidatus Methanoperedentaceae</taxon>
        <taxon>Candidatus Methanoperedens</taxon>
    </lineage>
</organism>
<keyword evidence="4 6" id="KW-0689">Ribosomal protein</keyword>
<comment type="caution">
    <text evidence="7">The sequence shown here is derived from an EMBL/GenBank/DDBJ whole genome shotgun (WGS) entry which is preliminary data.</text>
</comment>
<evidence type="ECO:0000256" key="4">
    <source>
        <dbReference type="ARBA" id="ARBA00022980"/>
    </source>
</evidence>
<dbReference type="EMBL" id="JMIY01000001">
    <property type="protein sequence ID" value="KCZ73306.1"/>
    <property type="molecule type" value="Genomic_DNA"/>
</dbReference>
<evidence type="ECO:0000256" key="3">
    <source>
        <dbReference type="ARBA" id="ARBA00022884"/>
    </source>
</evidence>
<dbReference type="Proteomes" id="UP000027153">
    <property type="component" value="Unassembled WGS sequence"/>
</dbReference>
<evidence type="ECO:0000256" key="6">
    <source>
        <dbReference type="HAMAP-Rule" id="MF_01369"/>
    </source>
</evidence>
<dbReference type="NCBIfam" id="TIGR03636">
    <property type="entry name" value="uL23_arch"/>
    <property type="match status" value="1"/>
</dbReference>
<dbReference type="NCBIfam" id="NF011118">
    <property type="entry name" value="PRK14548.1"/>
    <property type="match status" value="1"/>
</dbReference>
<evidence type="ECO:0000256" key="5">
    <source>
        <dbReference type="ARBA" id="ARBA00023274"/>
    </source>
</evidence>